<dbReference type="GO" id="GO:0051537">
    <property type="term" value="F:2 iron, 2 sulfur cluster binding"/>
    <property type="evidence" value="ECO:0007669"/>
    <property type="project" value="UniProtKB-KW"/>
</dbReference>
<dbReference type="Proteomes" id="UP000291591">
    <property type="component" value="Unassembled WGS sequence"/>
</dbReference>
<evidence type="ECO:0000256" key="5">
    <source>
        <dbReference type="ARBA" id="ARBA00022827"/>
    </source>
</evidence>
<evidence type="ECO:0000313" key="12">
    <source>
        <dbReference type="Proteomes" id="UP000291591"/>
    </source>
</evidence>
<evidence type="ECO:0000256" key="4">
    <source>
        <dbReference type="ARBA" id="ARBA00022723"/>
    </source>
</evidence>
<evidence type="ECO:0000256" key="1">
    <source>
        <dbReference type="ARBA" id="ARBA00001974"/>
    </source>
</evidence>
<reference evidence="11 12" key="1">
    <citation type="submission" date="2019-02" db="EMBL/GenBank/DDBJ databases">
        <title>Sequencing the genomes of 1000 actinobacteria strains.</title>
        <authorList>
            <person name="Klenk H.-P."/>
        </authorList>
    </citation>
    <scope>NUCLEOTIDE SEQUENCE [LARGE SCALE GENOMIC DNA]</scope>
    <source>
        <strain evidence="11 12">DSM 45779</strain>
    </source>
</reference>
<feature type="domain" description="FAD-binding FR-type" evidence="10">
    <location>
        <begin position="39"/>
        <end position="140"/>
    </location>
</feature>
<evidence type="ECO:0000313" key="11">
    <source>
        <dbReference type="EMBL" id="RZT87718.1"/>
    </source>
</evidence>
<dbReference type="Pfam" id="PF00111">
    <property type="entry name" value="Fer2"/>
    <property type="match status" value="1"/>
</dbReference>
<evidence type="ECO:0000256" key="2">
    <source>
        <dbReference type="ARBA" id="ARBA00022630"/>
    </source>
</evidence>
<keyword evidence="6" id="KW-0560">Oxidoreductase</keyword>
<dbReference type="InterPro" id="IPR039261">
    <property type="entry name" value="FNR_nucleotide-bd"/>
</dbReference>
<dbReference type="InterPro" id="IPR050415">
    <property type="entry name" value="MRET"/>
</dbReference>
<comment type="cofactor">
    <cofactor evidence="1">
        <name>FAD</name>
        <dbReference type="ChEBI" id="CHEBI:57692"/>
    </cofactor>
</comment>
<evidence type="ECO:0000256" key="7">
    <source>
        <dbReference type="ARBA" id="ARBA00023004"/>
    </source>
</evidence>
<dbReference type="PROSITE" id="PS51085">
    <property type="entry name" value="2FE2S_FER_2"/>
    <property type="match status" value="1"/>
</dbReference>
<accession>A0A4Q7V2J2</accession>
<dbReference type="SUPFAM" id="SSF54292">
    <property type="entry name" value="2Fe-2S ferredoxin-like"/>
    <property type="match status" value="1"/>
</dbReference>
<evidence type="ECO:0000256" key="8">
    <source>
        <dbReference type="ARBA" id="ARBA00023014"/>
    </source>
</evidence>
<proteinExistence type="predicted"/>
<evidence type="ECO:0000259" key="9">
    <source>
        <dbReference type="PROSITE" id="PS51085"/>
    </source>
</evidence>
<dbReference type="AlphaFoldDB" id="A0A4Q7V2J2"/>
<dbReference type="InterPro" id="IPR017927">
    <property type="entry name" value="FAD-bd_FR_type"/>
</dbReference>
<sequence length="353" mass="37674">MFRVAPLRPGRRLLAAATAMTTPLLPEDFLGLIDPLWSTTQLRGRVVARRRETDRAVSVTIEPGRDWDGHRAGQYVRVGIDVDGVRHWRSYSLSGPQDADHLTITVQAVPDGIVSQKLVRDLPIGTIVQLEQAQGDFVLPDAPSPLLMVTAGSGITPVMGMLRTLDAAGAVPDVVVVHSAPSAEDSIFAAELAAMAERRSGLRVITRHTGEQGRLDLAELDELVPDWRDRDAYVCGPSELLDAAGTHWAATPDRLRVERFTAPARSTGGSGGRVEYGDRAVDVEPGTSLLEAGEAAGVLMPSGCRMGICFGCVLPLRDGQVRDLRTGDVHGEPGDLVQTCISGASGTARLDTP</sequence>
<keyword evidence="5" id="KW-0274">FAD</keyword>
<keyword evidence="12" id="KW-1185">Reference proteome</keyword>
<dbReference type="PRINTS" id="PR00409">
    <property type="entry name" value="PHDIOXRDTASE"/>
</dbReference>
<dbReference type="EMBL" id="SHKL01000001">
    <property type="protein sequence ID" value="RZT87718.1"/>
    <property type="molecule type" value="Genomic_DNA"/>
</dbReference>
<dbReference type="Pfam" id="PF00970">
    <property type="entry name" value="FAD_binding_6"/>
    <property type="match status" value="1"/>
</dbReference>
<keyword evidence="7" id="KW-0408">Iron</keyword>
<dbReference type="RefSeq" id="WP_130291827.1">
    <property type="nucleotide sequence ID" value="NZ_SHKL01000001.1"/>
</dbReference>
<keyword evidence="4" id="KW-0479">Metal-binding</keyword>
<keyword evidence="3" id="KW-0001">2Fe-2S</keyword>
<dbReference type="GO" id="GO:0016491">
    <property type="term" value="F:oxidoreductase activity"/>
    <property type="evidence" value="ECO:0007669"/>
    <property type="project" value="UniProtKB-KW"/>
</dbReference>
<dbReference type="SUPFAM" id="SSF52343">
    <property type="entry name" value="Ferredoxin reductase-like, C-terminal NADP-linked domain"/>
    <property type="match status" value="1"/>
</dbReference>
<dbReference type="InterPro" id="IPR036010">
    <property type="entry name" value="2Fe-2S_ferredoxin-like_sf"/>
</dbReference>
<dbReference type="PANTHER" id="PTHR47354">
    <property type="entry name" value="NADH OXIDOREDUCTASE HCR"/>
    <property type="match status" value="1"/>
</dbReference>
<evidence type="ECO:0000256" key="6">
    <source>
        <dbReference type="ARBA" id="ARBA00023002"/>
    </source>
</evidence>
<gene>
    <name evidence="11" type="ORF">EV383_4644</name>
</gene>
<dbReference type="PANTHER" id="PTHR47354:SF6">
    <property type="entry name" value="NADH OXIDOREDUCTASE HCR"/>
    <property type="match status" value="1"/>
</dbReference>
<evidence type="ECO:0000256" key="3">
    <source>
        <dbReference type="ARBA" id="ARBA00022714"/>
    </source>
</evidence>
<comment type="caution">
    <text evidence="11">The sequence shown here is derived from an EMBL/GenBank/DDBJ whole genome shotgun (WGS) entry which is preliminary data.</text>
</comment>
<protein>
    <submittedName>
        <fullName evidence="11">Ferredoxin-NADP reductase</fullName>
    </submittedName>
</protein>
<keyword evidence="2" id="KW-0285">Flavoprotein</keyword>
<dbReference type="PROSITE" id="PS51384">
    <property type="entry name" value="FAD_FR"/>
    <property type="match status" value="1"/>
</dbReference>
<dbReference type="InterPro" id="IPR001433">
    <property type="entry name" value="OxRdtase_FAD/NAD-bd"/>
</dbReference>
<dbReference type="CDD" id="cd00207">
    <property type="entry name" value="fer2"/>
    <property type="match status" value="1"/>
</dbReference>
<dbReference type="InterPro" id="IPR008333">
    <property type="entry name" value="Cbr1-like_FAD-bd_dom"/>
</dbReference>
<dbReference type="InterPro" id="IPR017938">
    <property type="entry name" value="Riboflavin_synthase-like_b-brl"/>
</dbReference>
<organism evidence="11 12">
    <name type="scientific">Pseudonocardia sediminis</name>
    <dbReference type="NCBI Taxonomy" id="1397368"/>
    <lineage>
        <taxon>Bacteria</taxon>
        <taxon>Bacillati</taxon>
        <taxon>Actinomycetota</taxon>
        <taxon>Actinomycetes</taxon>
        <taxon>Pseudonocardiales</taxon>
        <taxon>Pseudonocardiaceae</taxon>
        <taxon>Pseudonocardia</taxon>
    </lineage>
</organism>
<dbReference type="CDD" id="cd06216">
    <property type="entry name" value="FNR_iron_sulfur_binding_2"/>
    <property type="match status" value="1"/>
</dbReference>
<dbReference type="Gene3D" id="2.40.30.10">
    <property type="entry name" value="Translation factors"/>
    <property type="match status" value="1"/>
</dbReference>
<dbReference type="Pfam" id="PF00175">
    <property type="entry name" value="NAD_binding_1"/>
    <property type="match status" value="1"/>
</dbReference>
<dbReference type="OrthoDB" id="9796486at2"/>
<evidence type="ECO:0000259" key="10">
    <source>
        <dbReference type="PROSITE" id="PS51384"/>
    </source>
</evidence>
<dbReference type="InterPro" id="IPR012675">
    <property type="entry name" value="Beta-grasp_dom_sf"/>
</dbReference>
<keyword evidence="8" id="KW-0411">Iron-sulfur</keyword>
<feature type="domain" description="2Fe-2S ferredoxin-type" evidence="9">
    <location>
        <begin position="272"/>
        <end position="353"/>
    </location>
</feature>
<dbReference type="SUPFAM" id="SSF63380">
    <property type="entry name" value="Riboflavin synthase domain-like"/>
    <property type="match status" value="1"/>
</dbReference>
<dbReference type="GO" id="GO:0046872">
    <property type="term" value="F:metal ion binding"/>
    <property type="evidence" value="ECO:0007669"/>
    <property type="project" value="UniProtKB-KW"/>
</dbReference>
<dbReference type="Gene3D" id="3.10.20.30">
    <property type="match status" value="1"/>
</dbReference>
<dbReference type="Gene3D" id="3.40.50.80">
    <property type="entry name" value="Nucleotide-binding domain of ferredoxin-NADP reductase (FNR) module"/>
    <property type="match status" value="1"/>
</dbReference>
<dbReference type="InterPro" id="IPR001041">
    <property type="entry name" value="2Fe-2S_ferredoxin-type"/>
</dbReference>
<name>A0A4Q7V2J2_PSEST</name>